<evidence type="ECO:0000313" key="6">
    <source>
        <dbReference type="Proteomes" id="UP000029060"/>
    </source>
</evidence>
<evidence type="ECO:0000256" key="2">
    <source>
        <dbReference type="ARBA" id="ARBA00022741"/>
    </source>
</evidence>
<dbReference type="EC" id="3.6.3.31" evidence="5"/>
<dbReference type="InterPro" id="IPR051782">
    <property type="entry name" value="ABC_Transporter_VariousFunc"/>
</dbReference>
<dbReference type="PROSITE" id="PS50893">
    <property type="entry name" value="ABC_TRANSPORTER_2"/>
    <property type="match status" value="1"/>
</dbReference>
<dbReference type="SUPFAM" id="SSF52540">
    <property type="entry name" value="P-loop containing nucleoside triphosphate hydrolases"/>
    <property type="match status" value="1"/>
</dbReference>
<organism evidence="5 6">
    <name type="scientific">Bifidobacterium merycicum</name>
    <dbReference type="NCBI Taxonomy" id="78345"/>
    <lineage>
        <taxon>Bacteria</taxon>
        <taxon>Bacillati</taxon>
        <taxon>Actinomycetota</taxon>
        <taxon>Actinomycetes</taxon>
        <taxon>Bifidobacteriales</taxon>
        <taxon>Bifidobacteriaceae</taxon>
        <taxon>Bifidobacterium</taxon>
    </lineage>
</organism>
<reference evidence="5 6" key="1">
    <citation type="submission" date="2014-03" db="EMBL/GenBank/DDBJ databases">
        <title>Genomics of Bifidobacteria.</title>
        <authorList>
            <person name="Ventura M."/>
            <person name="Milani C."/>
            <person name="Lugli G.A."/>
        </authorList>
    </citation>
    <scope>NUCLEOTIDE SEQUENCE [LARGE SCALE GENOMIC DNA]</scope>
    <source>
        <strain evidence="5 6">LMG 11341</strain>
    </source>
</reference>
<gene>
    <name evidence="5" type="ORF">BMERY_1081</name>
</gene>
<evidence type="ECO:0000256" key="3">
    <source>
        <dbReference type="ARBA" id="ARBA00022840"/>
    </source>
</evidence>
<evidence type="ECO:0000256" key="1">
    <source>
        <dbReference type="ARBA" id="ARBA00022448"/>
    </source>
</evidence>
<keyword evidence="5" id="KW-0378">Hydrolase</keyword>
<dbReference type="CDD" id="cd03230">
    <property type="entry name" value="ABC_DR_subfamily_A"/>
    <property type="match status" value="1"/>
</dbReference>
<dbReference type="SMART" id="SM00382">
    <property type="entry name" value="AAA"/>
    <property type="match status" value="1"/>
</dbReference>
<feature type="domain" description="ABC transporter" evidence="4">
    <location>
        <begin position="7"/>
        <end position="237"/>
    </location>
</feature>
<dbReference type="InterPro" id="IPR003593">
    <property type="entry name" value="AAA+_ATPase"/>
</dbReference>
<dbReference type="PANTHER" id="PTHR42939:SF1">
    <property type="entry name" value="ABC TRANSPORTER ATP-BINDING PROTEIN ALBC-RELATED"/>
    <property type="match status" value="1"/>
</dbReference>
<accession>A0A087BKM1</accession>
<dbReference type="Pfam" id="PF00005">
    <property type="entry name" value="ABC_tran"/>
    <property type="match status" value="1"/>
</dbReference>
<keyword evidence="6" id="KW-1185">Reference proteome</keyword>
<comment type="caution">
    <text evidence="5">The sequence shown here is derived from an EMBL/GenBank/DDBJ whole genome shotgun (WGS) entry which is preliminary data.</text>
</comment>
<dbReference type="RefSeq" id="WP_051914830.1">
    <property type="nucleotide sequence ID" value="NZ_JGZC01000001.1"/>
</dbReference>
<dbReference type="STRING" id="78345.BMERY_1081"/>
<dbReference type="Proteomes" id="UP000029060">
    <property type="component" value="Unassembled WGS sequence"/>
</dbReference>
<dbReference type="InterPro" id="IPR027417">
    <property type="entry name" value="P-loop_NTPase"/>
</dbReference>
<keyword evidence="3 5" id="KW-0067">ATP-binding</keyword>
<dbReference type="PANTHER" id="PTHR42939">
    <property type="entry name" value="ABC TRANSPORTER ATP-BINDING PROTEIN ALBC-RELATED"/>
    <property type="match status" value="1"/>
</dbReference>
<dbReference type="OrthoDB" id="5296765at2"/>
<proteinExistence type="predicted"/>
<dbReference type="AlphaFoldDB" id="A0A087BKM1"/>
<keyword evidence="2" id="KW-0547">Nucleotide-binding</keyword>
<protein>
    <submittedName>
        <fullName evidence="5">Multidrug ABC transporter ATP-binding protein</fullName>
        <ecNumber evidence="5">3.6.3.31</ecNumber>
    </submittedName>
</protein>
<dbReference type="Gene3D" id="3.40.50.300">
    <property type="entry name" value="P-loop containing nucleotide triphosphate hydrolases"/>
    <property type="match status" value="1"/>
</dbReference>
<dbReference type="GO" id="GO:0005524">
    <property type="term" value="F:ATP binding"/>
    <property type="evidence" value="ECO:0007669"/>
    <property type="project" value="UniProtKB-KW"/>
</dbReference>
<keyword evidence="1" id="KW-0813">Transport</keyword>
<evidence type="ECO:0000313" key="5">
    <source>
        <dbReference type="EMBL" id="KFI71571.1"/>
    </source>
</evidence>
<dbReference type="EMBL" id="JGZC01000001">
    <property type="protein sequence ID" value="KFI71571.1"/>
    <property type="molecule type" value="Genomic_DNA"/>
</dbReference>
<dbReference type="InterPro" id="IPR003439">
    <property type="entry name" value="ABC_transporter-like_ATP-bd"/>
</dbReference>
<evidence type="ECO:0000259" key="4">
    <source>
        <dbReference type="PROSITE" id="PS50893"/>
    </source>
</evidence>
<sequence length="247" mass="28142">MNTTDIIKVNDLTFGYKRKQAVLEHITFAVPKGQSLAILGYNGVGKTTLFDLIVGLRRPWSGYAAINKAFVPSMRDVFQMTEQGGLIDTMTVRENFKFRKMLFKPKDDDKTFFEALEKNPLVRAFELNDQLDKKVSDLSSGLRKRVGIVAGMMFDPHVIMLDEPTNAIDPLTRDLLIEYMGRLRADNRTILTITHDLHYCWNVSDRIIVLDHKHIALDAMLSDFNSFDEFSKAAMLGKEHEHVGFGL</sequence>
<name>A0A087BKM1_9BIFI</name>
<dbReference type="eggNOG" id="COG1131">
    <property type="taxonomic scope" value="Bacteria"/>
</dbReference>
<dbReference type="GO" id="GO:0016887">
    <property type="term" value="F:ATP hydrolysis activity"/>
    <property type="evidence" value="ECO:0007669"/>
    <property type="project" value="InterPro"/>
</dbReference>